<evidence type="ECO:0000313" key="2">
    <source>
        <dbReference type="EMBL" id="KAJ6262270.1"/>
    </source>
</evidence>
<evidence type="ECO:0000313" key="3">
    <source>
        <dbReference type="Proteomes" id="UP001221413"/>
    </source>
</evidence>
<reference evidence="2" key="1">
    <citation type="submission" date="2023-01" db="EMBL/GenBank/DDBJ databases">
        <title>The chitinases involved in constricting ring structure development in the nematode-trapping fungus Drechslerella dactyloides.</title>
        <authorList>
            <person name="Wang R."/>
            <person name="Zhang L."/>
            <person name="Tang P."/>
            <person name="Li S."/>
            <person name="Liang L."/>
        </authorList>
    </citation>
    <scope>NUCLEOTIDE SEQUENCE</scope>
    <source>
        <strain evidence="2">YMF1.00031</strain>
    </source>
</reference>
<organism evidence="2 3">
    <name type="scientific">Drechslerella dactyloides</name>
    <name type="common">Nematode-trapping fungus</name>
    <name type="synonym">Arthrobotrys dactyloides</name>
    <dbReference type="NCBI Taxonomy" id="74499"/>
    <lineage>
        <taxon>Eukaryota</taxon>
        <taxon>Fungi</taxon>
        <taxon>Dikarya</taxon>
        <taxon>Ascomycota</taxon>
        <taxon>Pezizomycotina</taxon>
        <taxon>Orbiliomycetes</taxon>
        <taxon>Orbiliales</taxon>
        <taxon>Orbiliaceae</taxon>
        <taxon>Drechslerella</taxon>
    </lineage>
</organism>
<dbReference type="AlphaFoldDB" id="A0AAD6NLF3"/>
<evidence type="ECO:0000256" key="1">
    <source>
        <dbReference type="SAM" id="MobiDB-lite"/>
    </source>
</evidence>
<comment type="caution">
    <text evidence="2">The sequence shown here is derived from an EMBL/GenBank/DDBJ whole genome shotgun (WGS) entry which is preliminary data.</text>
</comment>
<name>A0AAD6NLF3_DREDA</name>
<dbReference type="EMBL" id="JAQGDS010000003">
    <property type="protein sequence ID" value="KAJ6262270.1"/>
    <property type="molecule type" value="Genomic_DNA"/>
</dbReference>
<feature type="compositionally biased region" description="Basic and acidic residues" evidence="1">
    <location>
        <begin position="275"/>
        <end position="285"/>
    </location>
</feature>
<gene>
    <name evidence="2" type="ORF">Dda_3076</name>
</gene>
<dbReference type="Proteomes" id="UP001221413">
    <property type="component" value="Unassembled WGS sequence"/>
</dbReference>
<feature type="region of interest" description="Disordered" evidence="1">
    <location>
        <begin position="186"/>
        <end position="286"/>
    </location>
</feature>
<proteinExistence type="predicted"/>
<dbReference type="PANTHER" id="PTHR40635:SF1">
    <property type="match status" value="1"/>
</dbReference>
<dbReference type="PANTHER" id="PTHR40635">
    <property type="match status" value="1"/>
</dbReference>
<keyword evidence="3" id="KW-1185">Reference proteome</keyword>
<feature type="region of interest" description="Disordered" evidence="1">
    <location>
        <begin position="132"/>
        <end position="157"/>
    </location>
</feature>
<sequence>MAPLRRYIRLTPHTTIQALIFLEDPSILHTWLIRPANPALPRIIAALKDLILPKLLEERERERTATGSAKKKRAVKDVVVGTDFQVSVYFKDGATGHSLVMRRREMLGPKPEEGRLVSNSSKMVQMLEDGVMGDVGDVDNRGGGADNGQDDGSGLRNLRIENEDDDIDLSLLPLAEISEGVTATAEFEFSAPAPRTRRRTRARGDVGDGPGSDSYHQTGGENQAEGYATTPTKRGPRRNPGPTHRGRRKGKQKPQEAEEEEPEAITVDSGSESDAGSRRPTEEKKKKPLFRTSYEAHKIYGKVLCLIVKKIDLPQASTAPADDAPSVLVTRDIPIAPGIEETGATDDVMEGWMYMSQVIREDPDM</sequence>
<accession>A0AAD6NLF3</accession>
<protein>
    <submittedName>
        <fullName evidence="2">Uncharacterized protein</fullName>
    </submittedName>
</protein>